<protein>
    <submittedName>
        <fullName evidence="1">Uncharacterized protein</fullName>
    </submittedName>
</protein>
<gene>
    <name evidence="1" type="ORF">GYM71_08195</name>
</gene>
<dbReference type="Proteomes" id="UP000826550">
    <property type="component" value="Chromosome"/>
</dbReference>
<sequence length="631" mass="75214">MTKHKKIDFSQAYISNIFDINKDVSVFLKDAEKFISYTSINENFKIYYRLVDLLRYSDAILNDYGEFNDRGIRIFNTIRKKCKRSCIKNKIIYLLSSIVNSKNINIEHQIDLQNNLAKKIDRMHNDISLLKKIRNYWKLDFNLMSITDKYSLIIKILYLIQKLSEYVIEKKYLDDETQAKIEEKLNAFSSLLLELSENDIKKIVNMNFDQAIKFNYEKDIENNPVVKATRFNLIVQDWKYAEGKLYKSNSKIIIDSTTEFARAFITNRNIFSNMRNQYENVRNAKDYICTALKNLSVDYYSFFYTKNLNTFAEINLNNISIKKWIIYLMFIKSKGIEIFKNNSKDLFIDIIKLTPSDDLLKQYKIKKAEIQHMNSYLVLNARGLSLLDTPFVKNENNLWLFTPTCLFLDPVYVISRLMKMNTAIQNKRGYIFEKKVRELISKNYDCINFSFNESSKKKKTQHEIDAFVKDFNNVPCYIECKTFSHSYSYKEYRIQVDKMISNLYIYHASSTFKYLKRNKEQLSLKKYFKKLNGFEDDEYKQIYGIFLSNIFFPKSYIENWSDQTGLNFINFYDFSKLFSPETKLSKKAIKEINKEQPTYKNEIERKNVGPKMNTLTKTIKYDDKVERTFFL</sequence>
<keyword evidence="2" id="KW-1185">Reference proteome</keyword>
<dbReference type="RefSeq" id="WP_220220095.1">
    <property type="nucleotide sequence ID" value="NZ_CP048268.1"/>
</dbReference>
<evidence type="ECO:0000313" key="2">
    <source>
        <dbReference type="Proteomes" id="UP000826550"/>
    </source>
</evidence>
<accession>A0ABX8WE48</accession>
<reference evidence="1 2" key="1">
    <citation type="submission" date="2020-01" db="EMBL/GenBank/DDBJ databases">
        <title>Vast differences in strain-level diversity in the gut microbiota of two closely related honey bee species.</title>
        <authorList>
            <person name="Ellegaard K.M."/>
            <person name="Suenami S."/>
            <person name="Miyazaki R."/>
            <person name="Engel P."/>
        </authorList>
    </citation>
    <scope>NUCLEOTIDE SEQUENCE [LARGE SCALE GENOMIC DNA]</scope>
    <source>
        <strain evidence="1 2">ESL0416</strain>
    </source>
</reference>
<evidence type="ECO:0000313" key="1">
    <source>
        <dbReference type="EMBL" id="QYN53401.1"/>
    </source>
</evidence>
<dbReference type="EMBL" id="CP048268">
    <property type="protein sequence ID" value="QYN53401.1"/>
    <property type="molecule type" value="Genomic_DNA"/>
</dbReference>
<organism evidence="1 2">
    <name type="scientific">Lactobacillus panisapium</name>
    <dbReference type="NCBI Taxonomy" id="2012495"/>
    <lineage>
        <taxon>Bacteria</taxon>
        <taxon>Bacillati</taxon>
        <taxon>Bacillota</taxon>
        <taxon>Bacilli</taxon>
        <taxon>Lactobacillales</taxon>
        <taxon>Lactobacillaceae</taxon>
        <taxon>Lactobacillus</taxon>
    </lineage>
</organism>
<proteinExistence type="predicted"/>
<name>A0ABX8WE48_9LACO</name>